<keyword evidence="2" id="KW-0378">Hydrolase</keyword>
<sequence>MAYRLAMANAGHLMYVRGIGWHVWDGQRWAEDEKDAAKNAVLEVLRAALAESLTDKELRPDVRRCESASGINGVLDIASALPGLRASIAELDADPFLINCANGTLDLRTRTVREASPADRITKLARGAYDPAADRTVWEAFLERILPDAAERSYLQRVIGQAAYGRVREHLFPVLTGTGQNGKGTTYEAILHALGDYGTVVDPAMLMAGDRSGGPEMMTLLGARLVIGSETEEGRKLDAATMKRLTGGDTLTARRLYQEPVTWAPTHQLVYVTNHLPQVKGNDPAVWRRLRIVPFDVVIPDSEKDGKLPERLQLAADAILTWAIEGWFDYEDRGGMDEPENVLNATDKYQTESDAVKRFTNDQDECVLNPHVHAGTRDLHMA</sequence>
<evidence type="ECO:0000313" key="5">
    <source>
        <dbReference type="EMBL" id="BCT76928.1"/>
    </source>
</evidence>
<dbReference type="SUPFAM" id="SSF52540">
    <property type="entry name" value="P-loop containing nucleoside triphosphate hydrolases"/>
    <property type="match status" value="1"/>
</dbReference>
<dbReference type="Gene3D" id="3.40.50.300">
    <property type="entry name" value="P-loop containing nucleotide triphosphate hydrolases"/>
    <property type="match status" value="1"/>
</dbReference>
<evidence type="ECO:0000259" key="4">
    <source>
        <dbReference type="PROSITE" id="PS51206"/>
    </source>
</evidence>
<dbReference type="PROSITE" id="PS51206">
    <property type="entry name" value="SF3_HELICASE_1"/>
    <property type="match status" value="1"/>
</dbReference>
<dbReference type="InterPro" id="IPR045455">
    <property type="entry name" value="NrS-1_pol-like_helicase"/>
</dbReference>
<evidence type="ECO:0000313" key="6">
    <source>
        <dbReference type="Proteomes" id="UP001319861"/>
    </source>
</evidence>
<protein>
    <submittedName>
        <fullName evidence="5">Phage protein</fullName>
    </submittedName>
</protein>
<dbReference type="InterPro" id="IPR014818">
    <property type="entry name" value="Phage/plasmid_primase_P4_C"/>
</dbReference>
<dbReference type="PANTHER" id="PTHR35372">
    <property type="entry name" value="ATP BINDING PROTEIN-RELATED"/>
    <property type="match status" value="1"/>
</dbReference>
<dbReference type="EMBL" id="AP024525">
    <property type="protein sequence ID" value="BCT76928.1"/>
    <property type="molecule type" value="Genomic_DNA"/>
</dbReference>
<gene>
    <name evidence="5" type="ORF">SCMU_27700</name>
</gene>
<dbReference type="NCBIfam" id="TIGR01613">
    <property type="entry name" value="primase_Cterm"/>
    <property type="match status" value="1"/>
</dbReference>
<keyword evidence="1" id="KW-0547">Nucleotide-binding</keyword>
<feature type="domain" description="SF3 helicase" evidence="4">
    <location>
        <begin position="150"/>
        <end position="308"/>
    </location>
</feature>
<organism evidence="5 6">
    <name type="scientific">Sinomonas cyclohexanicum</name>
    <name type="common">Corynebacterium cyclohexanicum</name>
    <dbReference type="NCBI Taxonomy" id="322009"/>
    <lineage>
        <taxon>Bacteria</taxon>
        <taxon>Bacillati</taxon>
        <taxon>Actinomycetota</taxon>
        <taxon>Actinomycetes</taxon>
        <taxon>Micrococcales</taxon>
        <taxon>Micrococcaceae</taxon>
        <taxon>Sinomonas</taxon>
    </lineage>
</organism>
<dbReference type="InterPro" id="IPR051620">
    <property type="entry name" value="ORF904-like_C"/>
</dbReference>
<keyword evidence="3" id="KW-0067">ATP-binding</keyword>
<proteinExistence type="predicted"/>
<dbReference type="Proteomes" id="UP001319861">
    <property type="component" value="Chromosome"/>
</dbReference>
<dbReference type="RefSeq" id="WP_229229689.1">
    <property type="nucleotide sequence ID" value="NZ_AP024525.1"/>
</dbReference>
<dbReference type="Pfam" id="PF08706">
    <property type="entry name" value="D5_N"/>
    <property type="match status" value="1"/>
</dbReference>
<name>A0ABN6FM83_SINCY</name>
<dbReference type="PANTHER" id="PTHR35372:SF2">
    <property type="entry name" value="SF3 HELICASE DOMAIN-CONTAINING PROTEIN"/>
    <property type="match status" value="1"/>
</dbReference>
<evidence type="ECO:0000256" key="1">
    <source>
        <dbReference type="ARBA" id="ARBA00022741"/>
    </source>
</evidence>
<accession>A0ABN6FM83</accession>
<reference evidence="5 6" key="1">
    <citation type="journal article" date="2021" name="J. Biosci. Bioeng.">
        <title>Identification and characterization of a chc gene cluster responsible for the aromatization pathway of cyclohexanecarboxylate degradation in Sinomonas cyclohexanicum ATCC 51369.</title>
        <authorList>
            <person name="Yamamoto T."/>
            <person name="Hasegawa Y."/>
            <person name="Lau P.C.K."/>
            <person name="Iwaki H."/>
        </authorList>
    </citation>
    <scope>NUCLEOTIDE SEQUENCE [LARGE SCALE GENOMIC DNA]</scope>
    <source>
        <strain evidence="5 6">ATCC 51369</strain>
    </source>
</reference>
<keyword evidence="6" id="KW-1185">Reference proteome</keyword>
<dbReference type="SMART" id="SM00885">
    <property type="entry name" value="D5_N"/>
    <property type="match status" value="1"/>
</dbReference>
<dbReference type="Pfam" id="PF19263">
    <property type="entry name" value="DUF5906"/>
    <property type="match status" value="1"/>
</dbReference>
<dbReference type="InterPro" id="IPR006500">
    <property type="entry name" value="Helicase_put_C_phage/plasmid"/>
</dbReference>
<evidence type="ECO:0000256" key="3">
    <source>
        <dbReference type="ARBA" id="ARBA00022840"/>
    </source>
</evidence>
<evidence type="ECO:0000256" key="2">
    <source>
        <dbReference type="ARBA" id="ARBA00022801"/>
    </source>
</evidence>
<dbReference type="InterPro" id="IPR027417">
    <property type="entry name" value="P-loop_NTPase"/>
</dbReference>
<dbReference type="InterPro" id="IPR014015">
    <property type="entry name" value="Helicase_SF3_DNA-vir"/>
</dbReference>